<dbReference type="InterPro" id="IPR010572">
    <property type="entry name" value="Tail_dom"/>
</dbReference>
<name>A0A162F6M1_9BACI</name>
<dbReference type="InterPro" id="IPR013783">
    <property type="entry name" value="Ig-like_fold"/>
</dbReference>
<dbReference type="PROSITE" id="PS51688">
    <property type="entry name" value="ICA"/>
    <property type="match status" value="1"/>
</dbReference>
<accession>A0A162F6M1</accession>
<dbReference type="EMBL" id="LTAO01000001">
    <property type="protein sequence ID" value="KYG34905.1"/>
    <property type="molecule type" value="Genomic_DNA"/>
</dbReference>
<keyword evidence="3" id="KW-1185">Reference proteome</keyword>
<dbReference type="InterPro" id="IPR008979">
    <property type="entry name" value="Galactose-bd-like_sf"/>
</dbReference>
<gene>
    <name evidence="2" type="ORF">AZF04_00810</name>
</gene>
<dbReference type="SUPFAM" id="SSF141571">
    <property type="entry name" value="Pentapeptide repeat-like"/>
    <property type="match status" value="1"/>
</dbReference>
<dbReference type="Proteomes" id="UP000075806">
    <property type="component" value="Unassembled WGS sequence"/>
</dbReference>
<dbReference type="OrthoDB" id="2240714at2"/>
<dbReference type="STRING" id="519424.AZF04_00810"/>
<comment type="caution">
    <text evidence="2">The sequence shown here is derived from an EMBL/GenBank/DDBJ whole genome shotgun (WGS) entry which is preliminary data.</text>
</comment>
<dbReference type="InterPro" id="IPR030392">
    <property type="entry name" value="S74_ICA"/>
</dbReference>
<dbReference type="Pfam" id="PF06605">
    <property type="entry name" value="Prophage_tail"/>
    <property type="match status" value="1"/>
</dbReference>
<dbReference type="Gene3D" id="2.60.120.260">
    <property type="entry name" value="Galactose-binding domain-like"/>
    <property type="match status" value="1"/>
</dbReference>
<dbReference type="Gene3D" id="2.60.40.10">
    <property type="entry name" value="Immunoglobulins"/>
    <property type="match status" value="1"/>
</dbReference>
<evidence type="ECO:0000313" key="2">
    <source>
        <dbReference type="EMBL" id="KYG34905.1"/>
    </source>
</evidence>
<reference evidence="2" key="1">
    <citation type="submission" date="2016-02" db="EMBL/GenBank/DDBJ databases">
        <title>Genome sequence of Bacillus trypoxylicola KCTC 13244(T).</title>
        <authorList>
            <person name="Jeong H."/>
            <person name="Park S.-H."/>
            <person name="Choi S.-K."/>
        </authorList>
    </citation>
    <scope>NUCLEOTIDE SEQUENCE [LARGE SCALE GENOMIC DNA]</scope>
    <source>
        <strain evidence="2">KCTC 13244</strain>
    </source>
</reference>
<organism evidence="2 3">
    <name type="scientific">Alkalihalobacillus trypoxylicola</name>
    <dbReference type="NCBI Taxonomy" id="519424"/>
    <lineage>
        <taxon>Bacteria</taxon>
        <taxon>Bacillati</taxon>
        <taxon>Bacillota</taxon>
        <taxon>Bacilli</taxon>
        <taxon>Bacillales</taxon>
        <taxon>Bacillaceae</taxon>
        <taxon>Alkalihalobacillus</taxon>
    </lineage>
</organism>
<dbReference type="InterPro" id="IPR007119">
    <property type="entry name" value="Phage_tail_spike_N"/>
</dbReference>
<dbReference type="NCBIfam" id="TIGR01665">
    <property type="entry name" value="put_anti_recept"/>
    <property type="match status" value="1"/>
</dbReference>
<protein>
    <recommendedName>
        <fullName evidence="1">Peptidase S74 domain-containing protein</fullName>
    </recommendedName>
</protein>
<dbReference type="SUPFAM" id="SSF49785">
    <property type="entry name" value="Galactose-binding domain-like"/>
    <property type="match status" value="1"/>
</dbReference>
<dbReference type="RefSeq" id="WP_061947159.1">
    <property type="nucleotide sequence ID" value="NZ_LTAO01000001.1"/>
</dbReference>
<feature type="domain" description="Peptidase S74" evidence="1">
    <location>
        <begin position="1435"/>
        <end position="1542"/>
    </location>
</feature>
<proteinExistence type="predicted"/>
<sequence length="1550" mass="172904">MAEIYILNKDDKLLATITEETGLTSTKVRDELNQIASEPFVFTVDANTEEAVHVVEDNQVVFRDKDGDLRLYVIKEIDDINNINGVETTAICLPAFVVELSNHTVVDRRFNNQQAQTALNASLQGTRWSGIVEGSFGTASTNFYYISSLNALWNVRNTWGGDIKDVVLFDAQNIITTRQVKLMQRLGVDRGKRFEIDHDIEEIQRVVLSYPYTALYGRGASLPTEDEEGKEIGGYTRYIGFGDVEWKVSNGDPVDKPLGQLWVGNPGALEKYGYLQDGERIHLDTTWENGDIENPEELLMATWQELQSLSEPEINYKLSVQLLEHIAGYEHEKVSLGDTVRAFDREFARPIEVQARVIAIEYDLLDIEGTAIVEIGQFLSVEQPDDRIGRLEEEIQKIGNRPQKVGEGSFPDIKPGTPSQVVAKSGMKVIQLYWAFDSAIYIKHYEVYGSQVENFIPQPEHLLWRGMVSAYSHAVNTDERWYYRIRAVNHQGTTSEFSQQVSATTARILTEDILFGPELAEKMRELHEEADIIGKDGINFENIRQEVLDQIQADAKVYTDQEIQHTENALMQELADRARLEYVDGKFGNVEESIDLISTSIEEFEGRFEAKADRTVVEAIDGKVTNVSNQVTNLVLGFDEFSVTVSDLRSEFDSIERYHAVAVRYNNSGFANYRKHSGLYKTNGETLWGNSQSQDRSYTLSIYNRDSKRWESHTRYDIYSDQINARYLAEALNELTQDKIFVLVGAHAPARNRHLEGLPDAIYKNGGSKELFIDADWTGSHPTYVLIAYGGIGEGNGNEYFSPADVGWLDVQFTIDNGNLSFGNRTNNYSSRIYSAETAIVQNATSINLRAQEIEVVGNRMTKAEGELSVQSDRINARVERDGIVSALNITPEQVKIDTRLLSIGNFSNLIQNADFSQGLSGHFVDRGTWRTLTSTTSRVEGAQFLEHQAVSNQPEGRMGLGGNHLIEVTEGEQYYFSIWYRAVGAGPFNQVRLELRYLDANRNFVNFGGGTVNTGVTAWRLTESKTTIPPRARYMCLFLRVMDNGNNPRYYFQDPVLRRMSDTNVFVDGAITANHMSANSITAGNGAIANAAITSLNLQQGIIQNVHIEQSTITGAKIADATIDDAKIANLSAVKITTGTLIGIDVQGARFYSANHTDFMEIIGGNARFQRSNGQRVEINPDGLYGYNANGSLRFQADSSLITSAALGTSNLNIYLAAGDSDTRGEVRAVRRDTIPGGGSASDYSYINVRARGFKSPPNSSAYIGTDNEVRITSEGLAGGVYRNLRASGILADSLQVNTSAILYLRTDQRVRIMGTGSSSNYTDLQVNEILAHSIRSNSETSGSNFYVGTGGTGSSELRVTTNGLWGGSHESTTYTSVRASGYYGNTFDQHSGVGGSHIYIRPTGTTGEVRITRTGTTGTYQAIRASAFQPPSSTRETKRDIELYQTNTLDVFRNSDVYTYNYKWEESEAKARLGLMLDEVPGIIHAQTGDTLDFYSMASHIWKGVKDLTEVLDNHEDRFDIFDLRMQLTDQRVKKLEEEVKQLREMIE</sequence>
<evidence type="ECO:0000313" key="3">
    <source>
        <dbReference type="Proteomes" id="UP000075806"/>
    </source>
</evidence>
<evidence type="ECO:0000259" key="1">
    <source>
        <dbReference type="PROSITE" id="PS51688"/>
    </source>
</evidence>